<sequence>MSQEVLYAVGVVTTGAAAVGRISALAGREGRLRACYSILTATLLTATHNYSYNTHH</sequence>
<keyword evidence="1" id="KW-1133">Transmembrane helix</keyword>
<protein>
    <submittedName>
        <fullName evidence="2">Uncharacterized protein</fullName>
    </submittedName>
</protein>
<keyword evidence="1" id="KW-0812">Transmembrane</keyword>
<feature type="transmembrane region" description="Helical" evidence="1">
    <location>
        <begin position="6"/>
        <end position="24"/>
    </location>
</feature>
<keyword evidence="1" id="KW-0472">Membrane</keyword>
<reference evidence="2" key="1">
    <citation type="submission" date="2017-12" db="EMBL/GenBank/DDBJ databases">
        <title>Insights into the successfully spreading KPC-encoding IncII plasmids.</title>
        <authorList>
            <person name="Brandt C."/>
            <person name="Pletz M.W."/>
            <person name="Makarewicz O."/>
        </authorList>
    </citation>
    <scope>NUCLEOTIDE SEQUENCE</scope>
    <source>
        <strain evidence="2">UR15381</strain>
        <plasmid evidence="2">pUJ-1KPC</plasmid>
    </source>
</reference>
<dbReference type="EMBL" id="MG700548">
    <property type="protein sequence ID" value="AVI43207.1"/>
    <property type="molecule type" value="Genomic_DNA"/>
</dbReference>
<keyword evidence="2" id="KW-0614">Plasmid</keyword>
<evidence type="ECO:0000313" key="2">
    <source>
        <dbReference type="EMBL" id="AVI43207.1"/>
    </source>
</evidence>
<evidence type="ECO:0000256" key="1">
    <source>
        <dbReference type="SAM" id="Phobius"/>
    </source>
</evidence>
<accession>A0A2P1BN80</accession>
<proteinExistence type="predicted"/>
<name>A0A2P1BN80_KLEPN</name>
<dbReference type="AlphaFoldDB" id="A0A2P1BN80"/>
<geneLocation type="plasmid" evidence="2">
    <name>pUJ-1KPC</name>
</geneLocation>
<organism evidence="2">
    <name type="scientific">Klebsiella pneumoniae</name>
    <dbReference type="NCBI Taxonomy" id="573"/>
    <lineage>
        <taxon>Bacteria</taxon>
        <taxon>Pseudomonadati</taxon>
        <taxon>Pseudomonadota</taxon>
        <taxon>Gammaproteobacteria</taxon>
        <taxon>Enterobacterales</taxon>
        <taxon>Enterobacteriaceae</taxon>
        <taxon>Klebsiella/Raoultella group</taxon>
        <taxon>Klebsiella</taxon>
        <taxon>Klebsiella pneumoniae complex</taxon>
    </lineage>
</organism>